<reference evidence="7 8" key="1">
    <citation type="submission" date="2015-08" db="EMBL/GenBank/DDBJ databases">
        <title>Complete genome sequence of Rufibacter tibetensis strain 1351t, a radiation-resistant bacterium from tibet plateau.</title>
        <authorList>
            <person name="Dai J."/>
        </authorList>
    </citation>
    <scope>NUCLEOTIDE SEQUENCE [LARGE SCALE GENOMIC DNA]</scope>
    <source>
        <strain evidence="7 8">1351</strain>
    </source>
</reference>
<keyword evidence="4" id="KW-0378">Hydrolase</keyword>
<evidence type="ECO:0000256" key="2">
    <source>
        <dbReference type="ARBA" id="ARBA00022723"/>
    </source>
</evidence>
<dbReference type="GO" id="GO:0006308">
    <property type="term" value="P:DNA catabolic process"/>
    <property type="evidence" value="ECO:0007669"/>
    <property type="project" value="InterPro"/>
</dbReference>
<evidence type="ECO:0000256" key="6">
    <source>
        <dbReference type="ARBA" id="ARBA00023180"/>
    </source>
</evidence>
<evidence type="ECO:0000313" key="8">
    <source>
        <dbReference type="Proteomes" id="UP000061382"/>
    </source>
</evidence>
<keyword evidence="3" id="KW-0255">Endonuclease</keyword>
<organism evidence="7 8">
    <name type="scientific">Rufibacter tibetensis</name>
    <dbReference type="NCBI Taxonomy" id="512763"/>
    <lineage>
        <taxon>Bacteria</taxon>
        <taxon>Pseudomonadati</taxon>
        <taxon>Bacteroidota</taxon>
        <taxon>Cytophagia</taxon>
        <taxon>Cytophagales</taxon>
        <taxon>Hymenobacteraceae</taxon>
        <taxon>Rufibacter</taxon>
    </lineage>
</organism>
<keyword evidence="2" id="KW-0479">Metal-binding</keyword>
<evidence type="ECO:0000313" key="7">
    <source>
        <dbReference type="EMBL" id="ALI97991.1"/>
    </source>
</evidence>
<dbReference type="RefSeq" id="WP_071885358.1">
    <property type="nucleotide sequence ID" value="NZ_CP012643.1"/>
</dbReference>
<evidence type="ECO:0000256" key="3">
    <source>
        <dbReference type="ARBA" id="ARBA00022759"/>
    </source>
</evidence>
<keyword evidence="1" id="KW-0540">Nuclease</keyword>
<gene>
    <name evidence="7" type="ORF">DC20_02115</name>
</gene>
<dbReference type="CDD" id="cd10981">
    <property type="entry name" value="ZnPC_S1P1"/>
    <property type="match status" value="1"/>
</dbReference>
<evidence type="ECO:0000256" key="4">
    <source>
        <dbReference type="ARBA" id="ARBA00022801"/>
    </source>
</evidence>
<sequence length="346" mass="39794">MVYNSLRKVLLVLGIILSCSILGHSWGFFGHKVIQQLAIYGLPKDMQGFYHRHMAHLVETSVRPDQRRNDDSTEAPRHFIDLEALGEKPLEEVPHTYPAAAAKYSTDTLQKYGIAPWHIIKMKERLTRAFQRRDTDSILYYSADLAHYIQDVHVPLHTSLNYDGQLTGQHGLHSLWESKVPEQNLASYNLQHNKARYLANPQEEIWGVVRSSHLLVPKLLEIERQVSQNFTDDTKYTIVERNGRSRKNYTDAFSSAYNKVLGTMVQDRMRASAEMTSSFWYTSWVDGGKPDLDKLLAMPRAKAEKKQLKNELKAWKKGTLLEKDLLLTKIRISLMNVIEWVSSSLA</sequence>
<dbReference type="PATRIC" id="fig|512763.3.peg.477"/>
<dbReference type="Pfam" id="PF02265">
    <property type="entry name" value="S1-P1_nuclease"/>
    <property type="match status" value="1"/>
</dbReference>
<evidence type="ECO:0000256" key="1">
    <source>
        <dbReference type="ARBA" id="ARBA00022722"/>
    </source>
</evidence>
<keyword evidence="5" id="KW-1015">Disulfide bond</keyword>
<dbReference type="GO" id="GO:0003676">
    <property type="term" value="F:nucleic acid binding"/>
    <property type="evidence" value="ECO:0007669"/>
    <property type="project" value="InterPro"/>
</dbReference>
<accession>A0A0P0C9A9</accession>
<dbReference type="Gene3D" id="1.10.575.10">
    <property type="entry name" value="P1 Nuclease"/>
    <property type="match status" value="1"/>
</dbReference>
<proteinExistence type="predicted"/>
<evidence type="ECO:0000256" key="5">
    <source>
        <dbReference type="ARBA" id="ARBA00023157"/>
    </source>
</evidence>
<protein>
    <recommendedName>
        <fullName evidence="9">S1/P1 Nuclease</fullName>
    </recommendedName>
</protein>
<dbReference type="AlphaFoldDB" id="A0A0P0C9A9"/>
<dbReference type="SUPFAM" id="SSF48537">
    <property type="entry name" value="Phospholipase C/P1 nuclease"/>
    <property type="match status" value="1"/>
</dbReference>
<dbReference type="GO" id="GO:0046872">
    <property type="term" value="F:metal ion binding"/>
    <property type="evidence" value="ECO:0007669"/>
    <property type="project" value="UniProtKB-KW"/>
</dbReference>
<name>A0A0P0C9A9_9BACT</name>
<dbReference type="STRING" id="512763.DC20_02115"/>
<dbReference type="OrthoDB" id="267579at2"/>
<dbReference type="GO" id="GO:0004519">
    <property type="term" value="F:endonuclease activity"/>
    <property type="evidence" value="ECO:0007669"/>
    <property type="project" value="UniProtKB-KW"/>
</dbReference>
<keyword evidence="6" id="KW-0325">Glycoprotein</keyword>
<dbReference type="InterPro" id="IPR008947">
    <property type="entry name" value="PLipase_C/P1_nuclease_dom_sf"/>
</dbReference>
<dbReference type="EMBL" id="CP012643">
    <property type="protein sequence ID" value="ALI97991.1"/>
    <property type="molecule type" value="Genomic_DNA"/>
</dbReference>
<dbReference type="GO" id="GO:0016788">
    <property type="term" value="F:hydrolase activity, acting on ester bonds"/>
    <property type="evidence" value="ECO:0007669"/>
    <property type="project" value="InterPro"/>
</dbReference>
<dbReference type="Proteomes" id="UP000061382">
    <property type="component" value="Chromosome"/>
</dbReference>
<keyword evidence="8" id="KW-1185">Reference proteome</keyword>
<dbReference type="InterPro" id="IPR003154">
    <property type="entry name" value="S1/P1nuclease"/>
</dbReference>
<dbReference type="KEGG" id="rti:DC20_02115"/>
<evidence type="ECO:0008006" key="9">
    <source>
        <dbReference type="Google" id="ProtNLM"/>
    </source>
</evidence>
<dbReference type="PROSITE" id="PS51257">
    <property type="entry name" value="PROKAR_LIPOPROTEIN"/>
    <property type="match status" value="1"/>
</dbReference>